<reference evidence="6" key="1">
    <citation type="submission" date="2022-01" db="EMBL/GenBank/DDBJ databases">
        <authorList>
            <person name="Karlyshev A.V."/>
            <person name="Jaspars M."/>
        </authorList>
    </citation>
    <scope>NUCLEOTIDE SEQUENCE</scope>
    <source>
        <strain evidence="6">AGSA3-2</strain>
    </source>
</reference>
<dbReference type="PANTHER" id="PTHR23150:SF36">
    <property type="entry name" value="HERCYNINE OXYGENASE"/>
    <property type="match status" value="1"/>
</dbReference>
<dbReference type="GO" id="GO:0052699">
    <property type="term" value="P:ergothioneine biosynthetic process"/>
    <property type="evidence" value="ECO:0007669"/>
    <property type="project" value="InterPro"/>
</dbReference>
<keyword evidence="2" id="KW-0408">Iron</keyword>
<evidence type="ECO:0000313" key="6">
    <source>
        <dbReference type="EMBL" id="MCE7510030.1"/>
    </source>
</evidence>
<organism evidence="6 7">
    <name type="scientific">Alloalcanivorax xenomutans</name>
    <dbReference type="NCBI Taxonomy" id="1094342"/>
    <lineage>
        <taxon>Bacteria</taxon>
        <taxon>Pseudomonadati</taxon>
        <taxon>Pseudomonadota</taxon>
        <taxon>Gammaproteobacteria</taxon>
        <taxon>Oceanospirillales</taxon>
        <taxon>Alcanivoracaceae</taxon>
        <taxon>Alloalcanivorax</taxon>
    </lineage>
</organism>
<dbReference type="Gene3D" id="3.90.1580.10">
    <property type="entry name" value="paralog of FGE (formylglycine-generating enzyme)"/>
    <property type="match status" value="1"/>
</dbReference>
<comment type="pathway">
    <text evidence="3">Amino-acid biosynthesis; ergothioneine biosynthesis.</text>
</comment>
<dbReference type="InterPro" id="IPR051043">
    <property type="entry name" value="Sulfatase_Mod_Factor_Kinase"/>
</dbReference>
<dbReference type="Proteomes" id="UP001107961">
    <property type="component" value="Unassembled WGS sequence"/>
</dbReference>
<dbReference type="NCBIfam" id="TIGR03440">
    <property type="entry name" value="egtB_TIGR03440"/>
    <property type="match status" value="1"/>
</dbReference>
<feature type="domain" description="Sulfatase-modifying factor enzyme-like" evidence="4">
    <location>
        <begin position="181"/>
        <end position="320"/>
    </location>
</feature>
<feature type="domain" description="Sulfatase-modifying factor enzyme-like" evidence="4">
    <location>
        <begin position="343"/>
        <end position="420"/>
    </location>
</feature>
<dbReference type="Pfam" id="PF03781">
    <property type="entry name" value="FGE-sulfatase"/>
    <property type="match status" value="2"/>
</dbReference>
<dbReference type="AlphaFoldDB" id="A0A9Q3ZDY1"/>
<evidence type="ECO:0000313" key="7">
    <source>
        <dbReference type="Proteomes" id="UP001107961"/>
    </source>
</evidence>
<evidence type="ECO:0000256" key="1">
    <source>
        <dbReference type="ARBA" id="ARBA00023002"/>
    </source>
</evidence>
<dbReference type="RefSeq" id="WP_233925998.1">
    <property type="nucleotide sequence ID" value="NZ_JAJVKT010000019.1"/>
</dbReference>
<dbReference type="Pfam" id="PF12867">
    <property type="entry name" value="DinB_2"/>
    <property type="match status" value="1"/>
</dbReference>
<proteinExistence type="predicted"/>
<dbReference type="EMBL" id="JAJVKT010000019">
    <property type="protein sequence ID" value="MCE7510030.1"/>
    <property type="molecule type" value="Genomic_DNA"/>
</dbReference>
<dbReference type="SUPFAM" id="SSF56436">
    <property type="entry name" value="C-type lectin-like"/>
    <property type="match status" value="1"/>
</dbReference>
<dbReference type="InterPro" id="IPR024775">
    <property type="entry name" value="DinB-like"/>
</dbReference>
<dbReference type="InterPro" id="IPR042095">
    <property type="entry name" value="SUMF_sf"/>
</dbReference>
<name>A0A9Q3ZDY1_9GAMM</name>
<accession>A0A9Q3ZDY1</accession>
<gene>
    <name evidence="6" type="primary">egtB</name>
    <name evidence="6" type="ORF">LZG35_15440</name>
</gene>
<evidence type="ECO:0000256" key="2">
    <source>
        <dbReference type="ARBA" id="ARBA00023004"/>
    </source>
</evidence>
<dbReference type="InterPro" id="IPR016187">
    <property type="entry name" value="CTDL_fold"/>
</dbReference>
<sequence length="434" mass="49234">MSYPQARLREDDLASTLLANRAFSETLCAPLTPEDMGLQACPEVSPPRWHLAHTTWFFETFILKPHVPGYRPIDPRFEYLFNSYYNGVGEQYPRPQRHLLSRPDTATVLAWRQHVDEALADLLSRSVTPELAALVRLGIEHEQQHQELLLTDLKFNFSHNPLYPQYQPHEDQAGSAPALSWLEYAGGLVTIGAGDASSSPESFYFDNETPRHRQWLEPFALASRPATCGEYLAFIEDGGYQRPELWLSDGWAWRSQQQVAMPLYWFLNDGLAEHYTLAGRRPLNLAEPVTHLNYYEADAFARWCGKRLPTEVEWEHAAAARPVTGGFVENRRYHPAIAPPGEGPRQLFGDVWEWTASAYLPYPGFQPAPGAVGEYNGKFMCNQMVLRGGSCASSRDHLRASYRNFFYPHLRWQFSGVRLAQSMEACDATPATAP</sequence>
<dbReference type="PANTHER" id="PTHR23150">
    <property type="entry name" value="SULFATASE MODIFYING FACTOR 1, 2"/>
    <property type="match status" value="1"/>
</dbReference>
<keyword evidence="1" id="KW-0560">Oxidoreductase</keyword>
<protein>
    <submittedName>
        <fullName evidence="6">Ergothioneine biosynthesis protein EgtB</fullName>
    </submittedName>
</protein>
<evidence type="ECO:0000256" key="3">
    <source>
        <dbReference type="ARBA" id="ARBA00037882"/>
    </source>
</evidence>
<dbReference type="InterPro" id="IPR017806">
    <property type="entry name" value="EgtB"/>
</dbReference>
<evidence type="ECO:0000259" key="4">
    <source>
        <dbReference type="Pfam" id="PF03781"/>
    </source>
</evidence>
<evidence type="ECO:0000259" key="5">
    <source>
        <dbReference type="Pfam" id="PF12867"/>
    </source>
</evidence>
<feature type="domain" description="DinB-like" evidence="5">
    <location>
        <begin position="20"/>
        <end position="147"/>
    </location>
</feature>
<keyword evidence="7" id="KW-1185">Reference proteome</keyword>
<dbReference type="InterPro" id="IPR005532">
    <property type="entry name" value="SUMF_dom"/>
</dbReference>
<comment type="caution">
    <text evidence="6">The sequence shown here is derived from an EMBL/GenBank/DDBJ whole genome shotgun (WGS) entry which is preliminary data.</text>
</comment>